<evidence type="ECO:0000313" key="3">
    <source>
        <dbReference type="EMBL" id="MEI5611864.1"/>
    </source>
</evidence>
<dbReference type="EMBL" id="JBBAYM010000014">
    <property type="protein sequence ID" value="MEI5611864.1"/>
    <property type="molecule type" value="Genomic_DNA"/>
</dbReference>
<gene>
    <name evidence="3" type="ORF">WB403_22140</name>
</gene>
<comment type="caution">
    <text evidence="3">The sequence shown here is derived from an EMBL/GenBank/DDBJ whole genome shotgun (WGS) entry which is preliminary data.</text>
</comment>
<organism evidence="3 4">
    <name type="scientific">Streptomyces brasiliscabiei</name>
    <dbReference type="NCBI Taxonomy" id="2736302"/>
    <lineage>
        <taxon>Bacteria</taxon>
        <taxon>Bacillati</taxon>
        <taxon>Actinomycetota</taxon>
        <taxon>Actinomycetes</taxon>
        <taxon>Kitasatosporales</taxon>
        <taxon>Streptomycetaceae</taxon>
        <taxon>Streptomyces</taxon>
    </lineage>
</organism>
<feature type="compositionally biased region" description="Low complexity" evidence="1">
    <location>
        <begin position="770"/>
        <end position="779"/>
    </location>
</feature>
<accession>A0ABU8GFA3</accession>
<feature type="region of interest" description="Disordered" evidence="1">
    <location>
        <begin position="734"/>
        <end position="779"/>
    </location>
</feature>
<proteinExistence type="predicted"/>
<protein>
    <recommendedName>
        <fullName evidence="5">Integral membrane protein</fullName>
    </recommendedName>
</protein>
<dbReference type="RefSeq" id="WP_336538981.1">
    <property type="nucleotide sequence ID" value="NZ_JBBAYL010000014.1"/>
</dbReference>
<keyword evidence="2" id="KW-0472">Membrane</keyword>
<evidence type="ECO:0000313" key="4">
    <source>
        <dbReference type="Proteomes" id="UP001365781"/>
    </source>
</evidence>
<keyword evidence="4" id="KW-1185">Reference proteome</keyword>
<feature type="transmembrane region" description="Helical" evidence="2">
    <location>
        <begin position="469"/>
        <end position="494"/>
    </location>
</feature>
<evidence type="ECO:0008006" key="5">
    <source>
        <dbReference type="Google" id="ProtNLM"/>
    </source>
</evidence>
<name>A0ABU8GFA3_9ACTN</name>
<sequence>MTPGNQNNQNNQNNQGIQAFDVNVHGVGVNHGQVNQYVVSEEASPEERLKQGIRTLRAGMRDRAEQMIDDVVGLSDTPDPRALYYLALSIVSRRSPENLTDEDWHKLRHTLDRLADLPGESAAEYGTAGRALHDLMSASLSPAARSGARGGGADAAPGAPGGTVDATLLLDGLLDDEVRIELMDHLRYVLRGIEQDALDAEEEGELGERLAKGRAERAPLFFTPDPELHLPRPPKDPMFDPVVLVIGVVCLTVLGVMLLADQIPDDLPDSDRSSAWILIVVATVALLSGMPGRVRSAARYSLHGEWRADPDGKGQTEQERNPFRRSRSRLAVLLTSPKQWHEDRERRAKEQQKTKKAAFRRTVEALVQDRFLDYEPKGSDAAKMWRKYTERRRDELIDDLTHRHWRTVAPGALDWLIQLRAKEIGGRHVDPPQMRLERALGRLGLISTLLGVVLLATAFVQVIPAEGDVGQGILACVSLFLAGVWMWLAAVGFAKRTAHQRAREQYEIDARVQRQWLEDLGRSRPDDDEMARWYDLDQRYLRREVLAEHRMEHRDILFSFSLVEGVPGCVRARVKNGPPRYSEYRQILYVLTSSGVWVSSWNVDFATGEHDGRQDTVFRYDAISSVTVESVGVRFGDSLREIVAVSEDGSPRDGADEDDLVMHEALRLVLHNGQRLTALLENYEHLYDSDHEDKAQLRRVALESSGISVGFRILTAMATEGRRWFEQRRRRSYQAFTAPDRPARPSRPDDPDQPDCEVRGGDGRPPSRPPLSAALALPE</sequence>
<keyword evidence="2" id="KW-0812">Transmembrane</keyword>
<feature type="transmembrane region" description="Helical" evidence="2">
    <location>
        <begin position="275"/>
        <end position="294"/>
    </location>
</feature>
<evidence type="ECO:0000256" key="2">
    <source>
        <dbReference type="SAM" id="Phobius"/>
    </source>
</evidence>
<feature type="transmembrane region" description="Helical" evidence="2">
    <location>
        <begin position="242"/>
        <end position="263"/>
    </location>
</feature>
<reference evidence="3 4" key="1">
    <citation type="submission" date="2024-03" db="EMBL/GenBank/DDBJ databases">
        <title>First Report of Pectobacterium brasiliscabiei causing potato scab in china.</title>
        <authorList>
            <person name="Handique U."/>
        </authorList>
    </citation>
    <scope>NUCLEOTIDE SEQUENCE [LARGE SCALE GENOMIC DNA]</scope>
    <source>
        <strain evidence="3 4">ZRIMU1503</strain>
    </source>
</reference>
<dbReference type="Proteomes" id="UP001365781">
    <property type="component" value="Unassembled WGS sequence"/>
</dbReference>
<feature type="compositionally biased region" description="Basic and acidic residues" evidence="1">
    <location>
        <begin position="741"/>
        <end position="762"/>
    </location>
</feature>
<keyword evidence="2" id="KW-1133">Transmembrane helix</keyword>
<feature type="transmembrane region" description="Helical" evidence="2">
    <location>
        <begin position="443"/>
        <end position="463"/>
    </location>
</feature>
<evidence type="ECO:0000256" key="1">
    <source>
        <dbReference type="SAM" id="MobiDB-lite"/>
    </source>
</evidence>